<protein>
    <submittedName>
        <fullName evidence="2">Uncharacterized protein</fullName>
    </submittedName>
</protein>
<keyword evidence="1" id="KW-1133">Transmembrane helix</keyword>
<proteinExistence type="predicted"/>
<reference evidence="2" key="1">
    <citation type="journal article" date="2020" name="mSystems">
        <title>Genome- and Community-Level Interaction Insights into Carbon Utilization and Element Cycling Functions of Hydrothermarchaeota in Hydrothermal Sediment.</title>
        <authorList>
            <person name="Zhou Z."/>
            <person name="Liu Y."/>
            <person name="Xu W."/>
            <person name="Pan J."/>
            <person name="Luo Z.H."/>
            <person name="Li M."/>
        </authorList>
    </citation>
    <scope>NUCLEOTIDE SEQUENCE [LARGE SCALE GENOMIC DNA]</scope>
    <source>
        <strain evidence="2">SpSt-897</strain>
    </source>
</reference>
<accession>A0A7C3ZDA1</accession>
<comment type="caution">
    <text evidence="2">The sequence shown here is derived from an EMBL/GenBank/DDBJ whole genome shotgun (WGS) entry which is preliminary data.</text>
</comment>
<gene>
    <name evidence="2" type="ORF">ENW96_12265</name>
</gene>
<evidence type="ECO:0000256" key="1">
    <source>
        <dbReference type="SAM" id="Phobius"/>
    </source>
</evidence>
<feature type="transmembrane region" description="Helical" evidence="1">
    <location>
        <begin position="24"/>
        <end position="46"/>
    </location>
</feature>
<dbReference type="AlphaFoldDB" id="A0A7C3ZDA1"/>
<name>A0A7C3ZDA1_9BACT</name>
<dbReference type="EMBL" id="DTMF01000298">
    <property type="protein sequence ID" value="HGF35131.1"/>
    <property type="molecule type" value="Genomic_DNA"/>
</dbReference>
<keyword evidence="1" id="KW-0472">Membrane</keyword>
<evidence type="ECO:0000313" key="2">
    <source>
        <dbReference type="EMBL" id="HGF35131.1"/>
    </source>
</evidence>
<sequence length="62" mass="6533">MEFFTWLAGISQSAAPPGEPFAAQWQYVAMSLALPALVGAVLAGILKIIEKVFRVRLGGGSV</sequence>
<organism evidence="2">
    <name type="scientific">Desulfobacca acetoxidans</name>
    <dbReference type="NCBI Taxonomy" id="60893"/>
    <lineage>
        <taxon>Bacteria</taxon>
        <taxon>Pseudomonadati</taxon>
        <taxon>Thermodesulfobacteriota</taxon>
        <taxon>Desulfobaccia</taxon>
        <taxon>Desulfobaccales</taxon>
        <taxon>Desulfobaccaceae</taxon>
        <taxon>Desulfobacca</taxon>
    </lineage>
</organism>
<keyword evidence="1" id="KW-0812">Transmembrane</keyword>